<evidence type="ECO:0000313" key="1">
    <source>
        <dbReference type="EMBL" id="ATV31901.1"/>
    </source>
</evidence>
<proteinExistence type="predicted"/>
<dbReference type="InterPro" id="IPR025460">
    <property type="entry name" value="DUF4280"/>
</dbReference>
<dbReference type="Pfam" id="PF14107">
    <property type="entry name" value="DUF4280"/>
    <property type="match status" value="1"/>
</dbReference>
<evidence type="ECO:0000313" key="2">
    <source>
        <dbReference type="Proteomes" id="UP000230742"/>
    </source>
</evidence>
<dbReference type="EMBL" id="CP024728">
    <property type="protein sequence ID" value="ATV31901.1"/>
    <property type="molecule type" value="Genomic_DNA"/>
</dbReference>
<accession>A0A2D3LN23</accession>
<organism evidence="1 2">
    <name type="scientific">Prevotella intermedia</name>
    <dbReference type="NCBI Taxonomy" id="28131"/>
    <lineage>
        <taxon>Bacteria</taxon>
        <taxon>Pseudomonadati</taxon>
        <taxon>Bacteroidota</taxon>
        <taxon>Bacteroidia</taxon>
        <taxon>Bacteroidales</taxon>
        <taxon>Prevotellaceae</taxon>
        <taxon>Prevotella</taxon>
    </lineage>
</organism>
<reference evidence="1 2" key="1">
    <citation type="submission" date="2017-11" db="EMBL/GenBank/DDBJ databases">
        <title>Genome sequencing of Prevotella intermedia KCOM 1949.</title>
        <authorList>
            <person name="Kook J.-K."/>
            <person name="Park S.-N."/>
            <person name="Lim Y.K."/>
        </authorList>
    </citation>
    <scope>NUCLEOTIDE SEQUENCE [LARGE SCALE GENOMIC DNA]</scope>
    <source>
        <strain evidence="1 2">KCOM 1949</strain>
    </source>
</reference>
<dbReference type="RefSeq" id="WP_100014784.1">
    <property type="nucleotide sequence ID" value="NZ_CP024728.1"/>
</dbReference>
<dbReference type="AlphaFoldDB" id="A0A2D3LN23"/>
<sequence>MGKEYVVNGAKAICRHGKSIGVLQVNDNIGVIMNGNRAATTKTLGNTFFPNFGYCSMHNNCPCTPSIVKWEKYYDGVNINGTSFPLLDDSIGTCVLGSSGCISFQHTGQYKVLGFFEFSQIPTEHFPDICPIANPLTI</sequence>
<dbReference type="Proteomes" id="UP000230742">
    <property type="component" value="Chromosome 2"/>
</dbReference>
<gene>
    <name evidence="1" type="ORF">CTM46_10305</name>
</gene>
<name>A0A2D3LN23_PREIN</name>
<protein>
    <submittedName>
        <fullName evidence="1">Uncharacterized protein</fullName>
    </submittedName>
</protein>